<feature type="domain" description="SLC26A/SulP transporter" evidence="6">
    <location>
        <begin position="84"/>
        <end position="478"/>
    </location>
</feature>
<dbReference type="InterPro" id="IPR011547">
    <property type="entry name" value="SLC26A/SulP_dom"/>
</dbReference>
<evidence type="ECO:0000256" key="3">
    <source>
        <dbReference type="ARBA" id="ARBA00022989"/>
    </source>
</evidence>
<dbReference type="SUPFAM" id="SSF52091">
    <property type="entry name" value="SpoIIaa-like"/>
    <property type="match status" value="1"/>
</dbReference>
<dbReference type="InterPro" id="IPR001902">
    <property type="entry name" value="SLC26A/SulP_fam"/>
</dbReference>
<keyword evidence="3 5" id="KW-1133">Transmembrane helix</keyword>
<evidence type="ECO:0000259" key="6">
    <source>
        <dbReference type="Pfam" id="PF00916"/>
    </source>
</evidence>
<dbReference type="Proteomes" id="UP000515160">
    <property type="component" value="Chromosome 2R"/>
</dbReference>
<feature type="transmembrane region" description="Helical" evidence="5">
    <location>
        <begin position="112"/>
        <end position="129"/>
    </location>
</feature>
<dbReference type="GO" id="GO:0055085">
    <property type="term" value="P:transmembrane transport"/>
    <property type="evidence" value="ECO:0007669"/>
    <property type="project" value="InterPro"/>
</dbReference>
<comment type="subcellular location">
    <subcellularLocation>
        <location evidence="1">Membrane</location>
        <topology evidence="1">Multi-pass membrane protein</topology>
    </subcellularLocation>
</comment>
<dbReference type="GeneID" id="117575059"/>
<dbReference type="GO" id="GO:0016020">
    <property type="term" value="C:membrane"/>
    <property type="evidence" value="ECO:0007669"/>
    <property type="project" value="UniProtKB-SubCell"/>
</dbReference>
<keyword evidence="2 5" id="KW-0812">Transmembrane</keyword>
<gene>
    <name evidence="9" type="primary">LOC117575059</name>
</gene>
<dbReference type="CDD" id="cd07042">
    <property type="entry name" value="STAS_SulP_like_sulfate_transporter"/>
    <property type="match status" value="1"/>
</dbReference>
<feature type="transmembrane region" description="Helical" evidence="5">
    <location>
        <begin position="141"/>
        <end position="168"/>
    </location>
</feature>
<evidence type="ECO:0000313" key="9">
    <source>
        <dbReference type="RefSeq" id="XP_034115031.1"/>
    </source>
</evidence>
<feature type="transmembrane region" description="Helical" evidence="5">
    <location>
        <begin position="174"/>
        <end position="201"/>
    </location>
</feature>
<name>A0A6P8XF79_DROAB</name>
<evidence type="ECO:0000256" key="1">
    <source>
        <dbReference type="ARBA" id="ARBA00004141"/>
    </source>
</evidence>
<dbReference type="Pfam" id="PF01740">
    <property type="entry name" value="STAS"/>
    <property type="match status" value="1"/>
</dbReference>
<keyword evidence="8" id="KW-1185">Reference proteome</keyword>
<feature type="transmembrane region" description="Helical" evidence="5">
    <location>
        <begin position="344"/>
        <end position="364"/>
    </location>
</feature>
<feature type="transmembrane region" description="Helical" evidence="5">
    <location>
        <begin position="82"/>
        <end position="106"/>
    </location>
</feature>
<sequence>MSAKDTGHVNGAFNGTEVSLDIPTNTLYHTSRDCIVQQEEEPIKSRSWTDSCRRACDNIFRMKTLQKRFPIFVWLPQYKKDYIFGDIVAGISVALTVIPQALAYAGIAGLDLQYGLYACFLGCFIYIFIGSSKDVPIGPTAISALLSFQIAGGSWQMATLLTFLTGLIEILMGIFRLGFLIDFVSGPVGAGFTSAVSLIIFSSQMKDLLGIHTSGNTFLQVWISIINDIHNISWPDFVLGLICIVLLLSLRALASCSVGPKQGKSTCQTLLTGIFWTVGTARNALLVCGTAGLGYWLSVSGNEELVRTVGFVPKGLPEFRPPPFHMDAVYNETTGELVSDAQSFWDMVSTLGSGLIVVPLIALLETMAVVQAFADGKPTDATQELIASGICNVANSFVQGLRSNGGVARGAILNASGVRTQLSNLYTGVIVIIALLYLTPCFYYIPKAALAAIIIAAVVFMVQYRVIKPMWHSKKTDLIPGLGAFFACLVLPLQLGILVGIGINVIFILYQAARPKLRIETLSTPEGERYLMLTPDRCLIFPSMEFVRKVINKQGVKSTLPVVIDCSHIYGADFTAAKVISMMVMDFAQRQQPLFFYNLQSRVAQVFEGLNKDLVAIYDISTLHAKLAEKTPT</sequence>
<protein>
    <submittedName>
        <fullName evidence="9">Sodium-independent sulfate anion transporter</fullName>
    </submittedName>
</protein>
<proteinExistence type="predicted"/>
<feature type="transmembrane region" description="Helical" evidence="5">
    <location>
        <begin position="208"/>
        <end position="225"/>
    </location>
</feature>
<evidence type="ECO:0000313" key="8">
    <source>
        <dbReference type="Proteomes" id="UP000515160"/>
    </source>
</evidence>
<feature type="transmembrane region" description="Helical" evidence="5">
    <location>
        <begin position="237"/>
        <end position="258"/>
    </location>
</feature>
<dbReference type="AlphaFoldDB" id="A0A6P8XF79"/>
<feature type="transmembrane region" description="Helical" evidence="5">
    <location>
        <begin position="451"/>
        <end position="467"/>
    </location>
</feature>
<reference evidence="9" key="1">
    <citation type="submission" date="2025-08" db="UniProtKB">
        <authorList>
            <consortium name="RefSeq"/>
        </authorList>
    </citation>
    <scope>IDENTIFICATION</scope>
    <source>
        <strain evidence="9">15112-1751.03</strain>
        <tissue evidence="9">Whole Adult</tissue>
    </source>
</reference>
<feature type="transmembrane region" description="Helical" evidence="5">
    <location>
        <begin position="425"/>
        <end position="445"/>
    </location>
</feature>
<feature type="transmembrane region" description="Helical" evidence="5">
    <location>
        <begin position="479"/>
        <end position="510"/>
    </location>
</feature>
<dbReference type="PANTHER" id="PTHR11814">
    <property type="entry name" value="SULFATE TRANSPORTER"/>
    <property type="match status" value="1"/>
</dbReference>
<dbReference type="InterPro" id="IPR002645">
    <property type="entry name" value="STAS_dom"/>
</dbReference>
<dbReference type="OrthoDB" id="288203at2759"/>
<accession>A0A6P8XF79</accession>
<dbReference type="Gene3D" id="3.30.750.24">
    <property type="entry name" value="STAS domain"/>
    <property type="match status" value="1"/>
</dbReference>
<evidence type="ECO:0000259" key="7">
    <source>
        <dbReference type="Pfam" id="PF01740"/>
    </source>
</evidence>
<dbReference type="Pfam" id="PF00916">
    <property type="entry name" value="Sulfate_transp"/>
    <property type="match status" value="1"/>
</dbReference>
<keyword evidence="4 5" id="KW-0472">Membrane</keyword>
<feature type="domain" description="STAS" evidence="7">
    <location>
        <begin position="526"/>
        <end position="611"/>
    </location>
</feature>
<organism evidence="8 9">
    <name type="scientific">Drosophila albomicans</name>
    <name type="common">Fruit fly</name>
    <dbReference type="NCBI Taxonomy" id="7291"/>
    <lineage>
        <taxon>Eukaryota</taxon>
        <taxon>Metazoa</taxon>
        <taxon>Ecdysozoa</taxon>
        <taxon>Arthropoda</taxon>
        <taxon>Hexapoda</taxon>
        <taxon>Insecta</taxon>
        <taxon>Pterygota</taxon>
        <taxon>Neoptera</taxon>
        <taxon>Endopterygota</taxon>
        <taxon>Diptera</taxon>
        <taxon>Brachycera</taxon>
        <taxon>Muscomorpha</taxon>
        <taxon>Ephydroidea</taxon>
        <taxon>Drosophilidae</taxon>
        <taxon>Drosophila</taxon>
    </lineage>
</organism>
<evidence type="ECO:0000256" key="2">
    <source>
        <dbReference type="ARBA" id="ARBA00022692"/>
    </source>
</evidence>
<dbReference type="RefSeq" id="XP_034115031.1">
    <property type="nucleotide sequence ID" value="XM_034259140.2"/>
</dbReference>
<dbReference type="InterPro" id="IPR036513">
    <property type="entry name" value="STAS_dom_sf"/>
</dbReference>
<evidence type="ECO:0000256" key="5">
    <source>
        <dbReference type="SAM" id="Phobius"/>
    </source>
</evidence>
<evidence type="ECO:0000256" key="4">
    <source>
        <dbReference type="ARBA" id="ARBA00023136"/>
    </source>
</evidence>